<dbReference type="InterPro" id="IPR017582">
    <property type="entry name" value="SelU"/>
</dbReference>
<dbReference type="NCBIfam" id="NF008750">
    <property type="entry name" value="PRK11784.1-2"/>
    <property type="match status" value="1"/>
</dbReference>
<dbReference type="InterPro" id="IPR027417">
    <property type="entry name" value="P-loop_NTPase"/>
</dbReference>
<dbReference type="HAMAP" id="MF_01622">
    <property type="entry name" value="tRNA_sel_U_synth"/>
    <property type="match status" value="1"/>
</dbReference>
<dbReference type="PANTHER" id="PTHR30401">
    <property type="entry name" value="TRNA 2-SELENOURIDINE SYNTHASE"/>
    <property type="match status" value="1"/>
</dbReference>
<dbReference type="NCBIfam" id="TIGR03167">
    <property type="entry name" value="tRNA_sel_U_synt"/>
    <property type="match status" value="1"/>
</dbReference>
<reference evidence="3 4" key="1">
    <citation type="submission" date="2015-04" db="EMBL/GenBank/DDBJ databases">
        <title>Complete genome sequence of Sulfurovum lithotrophicum ATCC BAA-797T.</title>
        <authorList>
            <person name="Ahn J."/>
            <person name="Park G."/>
            <person name="Jeon W."/>
            <person name="Jang Y."/>
            <person name="Jang M."/>
            <person name="Lee H."/>
            <person name="Lee H."/>
        </authorList>
    </citation>
    <scope>NUCLEOTIDE SEQUENCE [LARGE SCALE GENOMIC DNA]</scope>
    <source>
        <strain evidence="4">ATCC BAA-797 / 42BKT</strain>
    </source>
</reference>
<dbReference type="Pfam" id="PF00581">
    <property type="entry name" value="Rhodanese"/>
    <property type="match status" value="1"/>
</dbReference>
<feature type="domain" description="Rhodanese" evidence="2">
    <location>
        <begin position="14"/>
        <end position="136"/>
    </location>
</feature>
<dbReference type="PANTHER" id="PTHR30401:SF0">
    <property type="entry name" value="TRNA 2-SELENOURIDINE SYNTHASE"/>
    <property type="match status" value="1"/>
</dbReference>
<organism evidence="3 4">
    <name type="scientific">Sulfurovum lithotrophicum</name>
    <dbReference type="NCBI Taxonomy" id="206403"/>
    <lineage>
        <taxon>Bacteria</taxon>
        <taxon>Pseudomonadati</taxon>
        <taxon>Campylobacterota</taxon>
        <taxon>Epsilonproteobacteria</taxon>
        <taxon>Campylobacterales</taxon>
        <taxon>Sulfurovaceae</taxon>
        <taxon>Sulfurovum</taxon>
    </lineage>
</organism>
<dbReference type="SUPFAM" id="SSF52821">
    <property type="entry name" value="Rhodanese/Cell cycle control phosphatase"/>
    <property type="match status" value="1"/>
</dbReference>
<dbReference type="OrthoDB" id="285281at2"/>
<dbReference type="NCBIfam" id="NF008751">
    <property type="entry name" value="PRK11784.1-3"/>
    <property type="match status" value="1"/>
</dbReference>
<dbReference type="GO" id="GO:0002098">
    <property type="term" value="P:tRNA wobble uridine modification"/>
    <property type="evidence" value="ECO:0007669"/>
    <property type="project" value="InterPro"/>
</dbReference>
<dbReference type="RefSeq" id="WP_046550555.1">
    <property type="nucleotide sequence ID" value="NZ_CP011308.1"/>
</dbReference>
<evidence type="ECO:0000313" key="3">
    <source>
        <dbReference type="EMBL" id="AKF24460.1"/>
    </source>
</evidence>
<dbReference type="KEGG" id="slh:YH65_02930"/>
<dbReference type="InterPro" id="IPR058840">
    <property type="entry name" value="AAA_SelU"/>
</dbReference>
<dbReference type="InterPro" id="IPR001763">
    <property type="entry name" value="Rhodanese-like_dom"/>
</dbReference>
<evidence type="ECO:0000313" key="4">
    <source>
        <dbReference type="Proteomes" id="UP000034444"/>
    </source>
</evidence>
<dbReference type="Gene3D" id="3.40.250.10">
    <property type="entry name" value="Rhodanese-like domain"/>
    <property type="match status" value="1"/>
</dbReference>
<protein>
    <submittedName>
        <fullName evidence="3">tRNA 2-selenouridine synthase</fullName>
    </submittedName>
</protein>
<dbReference type="SUPFAM" id="SSF52540">
    <property type="entry name" value="P-loop containing nucleoside triphosphate hydrolases"/>
    <property type="match status" value="1"/>
</dbReference>
<reference evidence="4" key="2">
    <citation type="journal article" date="2017" name="Stand. Genomic Sci.">
        <title>Complete genome sequence of the sulfur-oxidizing chemolithoautotrophic Sulfurovum lithotrophicum 42BKTT.</title>
        <authorList>
            <person name="Jeon W."/>
            <person name="Priscilla L."/>
            <person name="Park G."/>
            <person name="Lee H."/>
            <person name="Lee N."/>
            <person name="Lee D."/>
            <person name="Kwon H."/>
            <person name="Ahn I."/>
            <person name="Lee C."/>
            <person name="Lee H."/>
            <person name="Ahn J."/>
        </authorList>
    </citation>
    <scope>NUCLEOTIDE SEQUENCE [LARGE SCALE GENOMIC DNA]</scope>
    <source>
        <strain evidence="4">ATCC BAA-797 / 42BKT</strain>
    </source>
</reference>
<dbReference type="PROSITE" id="PS50206">
    <property type="entry name" value="RHODANESE_3"/>
    <property type="match status" value="1"/>
</dbReference>
<dbReference type="GO" id="GO:0043828">
    <property type="term" value="F:tRNA 2-selenouridine synthase activity"/>
    <property type="evidence" value="ECO:0007669"/>
    <property type="project" value="InterPro"/>
</dbReference>
<dbReference type="Pfam" id="PF26341">
    <property type="entry name" value="AAA_SelU"/>
    <property type="match status" value="1"/>
</dbReference>
<dbReference type="Proteomes" id="UP000034444">
    <property type="component" value="Chromosome"/>
</dbReference>
<proteinExistence type="inferred from homology"/>
<accession>A0A7U4M079</accession>
<sequence>MEELPQSSDFRSIVLNNIPLIDVRAPVEFAKGAFPHAVNLPLMNDEERHVVGIKYKEEGNAEAVKLGHALVRGDLKEARIKAWTDFIASHPDAMLYCFRGGQRSQISQEWLAENGREIVRLKGGYKAFRNWLMQETEKAVEQFKPIVLGGRTGSGKTILLKKLQNAIDLEGLANHRGSSFGRDITPQPTLIDFENALAYDLIQKLDQGFEHLVFEDEGKCVGRIYLPKTLVEHLSEAPLVVLETPTEERIEITFDEYVSKAHEKYKEVYPFDYLKVWTEDMHEAMKRIQKRLGGQRYKIVCEIFEDALKEQKKNGSLEEYKVWIAYLLSEYYDPMYDYQIERNASRILFRGNAQEIEAFLKDYR</sequence>
<name>A0A7U4M079_9BACT</name>
<gene>
    <name evidence="3" type="ORF">YH65_02930</name>
</gene>
<keyword evidence="1" id="KW-0711">Selenium</keyword>
<keyword evidence="4" id="KW-1185">Reference proteome</keyword>
<dbReference type="InterPro" id="IPR036873">
    <property type="entry name" value="Rhodanese-like_dom_sf"/>
</dbReference>
<evidence type="ECO:0000259" key="2">
    <source>
        <dbReference type="PROSITE" id="PS50206"/>
    </source>
</evidence>
<dbReference type="EMBL" id="CP011308">
    <property type="protein sequence ID" value="AKF24460.1"/>
    <property type="molecule type" value="Genomic_DNA"/>
</dbReference>
<evidence type="ECO:0000256" key="1">
    <source>
        <dbReference type="ARBA" id="ARBA00023266"/>
    </source>
</evidence>
<dbReference type="SMART" id="SM00450">
    <property type="entry name" value="RHOD"/>
    <property type="match status" value="1"/>
</dbReference>
<dbReference type="AlphaFoldDB" id="A0A7U4M079"/>